<accession>A0AAN8XG85</accession>
<feature type="non-terminal residue" evidence="1">
    <location>
        <position position="1"/>
    </location>
</feature>
<reference evidence="1 2" key="1">
    <citation type="submission" date="2023-11" db="EMBL/GenBank/DDBJ databases">
        <title>Halocaridina rubra genome assembly.</title>
        <authorList>
            <person name="Smith C."/>
        </authorList>
    </citation>
    <scope>NUCLEOTIDE SEQUENCE [LARGE SCALE GENOMIC DNA]</scope>
    <source>
        <strain evidence="1">EP-1</strain>
        <tissue evidence="1">Whole</tissue>
    </source>
</reference>
<evidence type="ECO:0000313" key="1">
    <source>
        <dbReference type="EMBL" id="KAK7078575.1"/>
    </source>
</evidence>
<protein>
    <submittedName>
        <fullName evidence="1">Uncharacterized protein</fullName>
    </submittedName>
</protein>
<comment type="caution">
    <text evidence="1">The sequence shown here is derived from an EMBL/GenBank/DDBJ whole genome shotgun (WGS) entry which is preliminary data.</text>
</comment>
<evidence type="ECO:0000313" key="2">
    <source>
        <dbReference type="Proteomes" id="UP001381693"/>
    </source>
</evidence>
<gene>
    <name evidence="1" type="ORF">SK128_017749</name>
</gene>
<dbReference type="Proteomes" id="UP001381693">
    <property type="component" value="Unassembled WGS sequence"/>
</dbReference>
<dbReference type="EMBL" id="JAXCGZ010007760">
    <property type="protein sequence ID" value="KAK7078575.1"/>
    <property type="molecule type" value="Genomic_DNA"/>
</dbReference>
<organism evidence="1 2">
    <name type="scientific">Halocaridina rubra</name>
    <name type="common">Hawaiian red shrimp</name>
    <dbReference type="NCBI Taxonomy" id="373956"/>
    <lineage>
        <taxon>Eukaryota</taxon>
        <taxon>Metazoa</taxon>
        <taxon>Ecdysozoa</taxon>
        <taxon>Arthropoda</taxon>
        <taxon>Crustacea</taxon>
        <taxon>Multicrustacea</taxon>
        <taxon>Malacostraca</taxon>
        <taxon>Eumalacostraca</taxon>
        <taxon>Eucarida</taxon>
        <taxon>Decapoda</taxon>
        <taxon>Pleocyemata</taxon>
        <taxon>Caridea</taxon>
        <taxon>Atyoidea</taxon>
        <taxon>Atyidae</taxon>
        <taxon>Halocaridina</taxon>
    </lineage>
</organism>
<name>A0AAN8XG85_HALRR</name>
<proteinExistence type="predicted"/>
<keyword evidence="2" id="KW-1185">Reference proteome</keyword>
<dbReference type="AlphaFoldDB" id="A0AAN8XG85"/>
<sequence length="70" mass="7938">VAHFVHKVLSVINIAQTAISSDNEAVIQWVRNDNSNIAYVRNRVAEIKELSDNYQIFHVPSEENPADFVT</sequence>